<evidence type="ECO:0000313" key="4">
    <source>
        <dbReference type="Proteomes" id="UP001642409"/>
    </source>
</evidence>
<organism evidence="2">
    <name type="scientific">Hexamita inflata</name>
    <dbReference type="NCBI Taxonomy" id="28002"/>
    <lineage>
        <taxon>Eukaryota</taxon>
        <taxon>Metamonada</taxon>
        <taxon>Diplomonadida</taxon>
        <taxon>Hexamitidae</taxon>
        <taxon>Hexamitinae</taxon>
        <taxon>Hexamita</taxon>
    </lineage>
</organism>
<dbReference type="AlphaFoldDB" id="A0AA86PHE3"/>
<comment type="caution">
    <text evidence="2">The sequence shown here is derived from an EMBL/GenBank/DDBJ whole genome shotgun (WGS) entry which is preliminary data.</text>
</comment>
<proteinExistence type="predicted"/>
<keyword evidence="4" id="KW-1185">Reference proteome</keyword>
<accession>A0AA86PHE3</accession>
<feature type="compositionally biased region" description="Basic residues" evidence="1">
    <location>
        <begin position="299"/>
        <end position="311"/>
    </location>
</feature>
<protein>
    <submittedName>
        <fullName evidence="2">Uncharacterized protein</fullName>
    </submittedName>
</protein>
<dbReference type="EMBL" id="CAXDID020000701">
    <property type="protein sequence ID" value="CAL6111100.1"/>
    <property type="molecule type" value="Genomic_DNA"/>
</dbReference>
<dbReference type="Proteomes" id="UP001642409">
    <property type="component" value="Unassembled WGS sequence"/>
</dbReference>
<sequence length="311" mass="36770">MDKNVFRDGQQFKLRDDLSLKLYKKQNITKLFEQPETIHSAIYFMLNYALSQMYVKMPAVQFQRLLVLDLFIMLKLYDKAQVVYHKVKDKKQLNTEDRNDPKMLTAFNFTWMRNYVVTIQKTLQTLHDFKTVSCYSMSSMPSEHLYSALRTHSHFQNDITMAEVVLNNQRLLELIEYQHKFNINNDGNRVGSHVTTTVTVDNVIPFEEETALWELAQDAIDLIFYHNPKVPLTQSIGLLDKYNKLKQFWKDIEITITSEHFDTRDDENINEGLLVRNIQQQSAQGRIQGQSKENEKIVKYIKHKKPKKKQK</sequence>
<gene>
    <name evidence="2" type="ORF">HINF_LOCUS23139</name>
    <name evidence="3" type="ORF">HINF_LOCUS76234</name>
</gene>
<reference evidence="2" key="1">
    <citation type="submission" date="2023-06" db="EMBL/GenBank/DDBJ databases">
        <authorList>
            <person name="Kurt Z."/>
        </authorList>
    </citation>
    <scope>NUCLEOTIDE SEQUENCE</scope>
</reference>
<name>A0AA86PHE3_9EUKA</name>
<dbReference type="EMBL" id="CATOUU010000615">
    <property type="protein sequence ID" value="CAI9935494.1"/>
    <property type="molecule type" value="Genomic_DNA"/>
</dbReference>
<evidence type="ECO:0000313" key="2">
    <source>
        <dbReference type="EMBL" id="CAI9935494.1"/>
    </source>
</evidence>
<feature type="region of interest" description="Disordered" evidence="1">
    <location>
        <begin position="284"/>
        <end position="311"/>
    </location>
</feature>
<evidence type="ECO:0000256" key="1">
    <source>
        <dbReference type="SAM" id="MobiDB-lite"/>
    </source>
</evidence>
<evidence type="ECO:0000313" key="3">
    <source>
        <dbReference type="EMBL" id="CAL6111100.1"/>
    </source>
</evidence>
<reference evidence="3 4" key="2">
    <citation type="submission" date="2024-07" db="EMBL/GenBank/DDBJ databases">
        <authorList>
            <person name="Akdeniz Z."/>
        </authorList>
    </citation>
    <scope>NUCLEOTIDE SEQUENCE [LARGE SCALE GENOMIC DNA]</scope>
</reference>